<evidence type="ECO:0000256" key="7">
    <source>
        <dbReference type="RuleBase" id="RU004466"/>
    </source>
</evidence>
<accession>A0A850PP59</accession>
<evidence type="ECO:0000256" key="3">
    <source>
        <dbReference type="ARBA" id="ARBA00006706"/>
    </source>
</evidence>
<evidence type="ECO:0000256" key="2">
    <source>
        <dbReference type="ARBA" id="ARBA00005128"/>
    </source>
</evidence>
<organism evidence="8 9">
    <name type="scientific">Mycolicibacterium hippocampi</name>
    <dbReference type="NCBI Taxonomy" id="659824"/>
    <lineage>
        <taxon>Bacteria</taxon>
        <taxon>Bacillati</taxon>
        <taxon>Actinomycetota</taxon>
        <taxon>Actinomycetes</taxon>
        <taxon>Mycobacteriales</taxon>
        <taxon>Mycobacteriaceae</taxon>
        <taxon>Mycolicibacterium</taxon>
    </lineage>
</organism>
<dbReference type="InterPro" id="IPR008949">
    <property type="entry name" value="Isoprenoid_synthase_dom_sf"/>
</dbReference>
<dbReference type="EMBL" id="JABFYL010000041">
    <property type="protein sequence ID" value="NVN52099.1"/>
    <property type="molecule type" value="Genomic_DNA"/>
</dbReference>
<dbReference type="CDD" id="cd00867">
    <property type="entry name" value="Trans_IPPS"/>
    <property type="match status" value="1"/>
</dbReference>
<protein>
    <recommendedName>
        <fullName evidence="10">Polyprenyl synthetase</fullName>
    </recommendedName>
</protein>
<keyword evidence="9" id="KW-1185">Reference proteome</keyword>
<evidence type="ECO:0000256" key="1">
    <source>
        <dbReference type="ARBA" id="ARBA00001946"/>
    </source>
</evidence>
<dbReference type="Pfam" id="PF00348">
    <property type="entry name" value="polyprenyl_synt"/>
    <property type="match status" value="1"/>
</dbReference>
<gene>
    <name evidence="8" type="ORF">HLY00_766</name>
</gene>
<keyword evidence="6" id="KW-0460">Magnesium</keyword>
<evidence type="ECO:0000256" key="4">
    <source>
        <dbReference type="ARBA" id="ARBA00022679"/>
    </source>
</evidence>
<sequence>MRAQRNGACEMTAQQRALADVAAQASAMTQRLSASNSTGDRAMGTFVDAFSAMIPLDGSAPSINGIVMLPVLVFGAETAAPMLATPVALIHTLWWAAARYLDDMIDSPQLAQTDPAEFNRGVLTAIAVGNYLPLDIIGDLAVSDAVRFRLITEYSTGCIDALSGQLTDLDLNAETATLDEVLRNYEDKTGAAYGMAAALAAQLAECDADRVDAWRSFGRALGVLRQLVNDQRDLVTERDEDLRNGTATYLLVHLLGTVSTARRAELIGLHRQARTSEEARAELKRAMLAADIVSSYAETIEPIVRAARDTLGSLGGDPQCVTELAGLIDETVSLFPQFQLR</sequence>
<dbReference type="Gene3D" id="1.10.600.10">
    <property type="entry name" value="Farnesyl Diphosphate Synthase"/>
    <property type="match status" value="1"/>
</dbReference>
<dbReference type="PANTHER" id="PTHR12001">
    <property type="entry name" value="GERANYLGERANYL PYROPHOSPHATE SYNTHASE"/>
    <property type="match status" value="1"/>
</dbReference>
<proteinExistence type="inferred from homology"/>
<comment type="cofactor">
    <cofactor evidence="1">
        <name>Mg(2+)</name>
        <dbReference type="ChEBI" id="CHEBI:18420"/>
    </cofactor>
</comment>
<name>A0A850PP59_9MYCO</name>
<keyword evidence="4 7" id="KW-0808">Transferase</keyword>
<dbReference type="AlphaFoldDB" id="A0A850PP59"/>
<evidence type="ECO:0000313" key="9">
    <source>
        <dbReference type="Proteomes" id="UP000570517"/>
    </source>
</evidence>
<dbReference type="GO" id="GO:0008299">
    <property type="term" value="P:isoprenoid biosynthetic process"/>
    <property type="evidence" value="ECO:0007669"/>
    <property type="project" value="InterPro"/>
</dbReference>
<reference evidence="8 9" key="1">
    <citation type="submission" date="2020-05" db="EMBL/GenBank/DDBJ databases">
        <title>Draft genome sequence of Mycobacterium hippocampi DL, isolated from European seabass, Dicentrarchus labrax, reared in fish farms.</title>
        <authorList>
            <person name="Stathopoulou P."/>
            <person name="Asimakis E."/>
            <person name="Tzokas K."/>
            <person name="Batargias C."/>
            <person name="Tsiamis G."/>
        </authorList>
    </citation>
    <scope>NUCLEOTIDE SEQUENCE [LARGE SCALE GENOMIC DNA]</scope>
    <source>
        <strain evidence="8 9">DL</strain>
    </source>
</reference>
<dbReference type="Proteomes" id="UP000570517">
    <property type="component" value="Unassembled WGS sequence"/>
</dbReference>
<dbReference type="GO" id="GO:0004659">
    <property type="term" value="F:prenyltransferase activity"/>
    <property type="evidence" value="ECO:0007669"/>
    <property type="project" value="InterPro"/>
</dbReference>
<comment type="caution">
    <text evidence="8">The sequence shown here is derived from an EMBL/GenBank/DDBJ whole genome shotgun (WGS) entry which is preliminary data.</text>
</comment>
<evidence type="ECO:0000256" key="6">
    <source>
        <dbReference type="ARBA" id="ARBA00022842"/>
    </source>
</evidence>
<keyword evidence="5" id="KW-0479">Metal-binding</keyword>
<dbReference type="GO" id="GO:0046872">
    <property type="term" value="F:metal ion binding"/>
    <property type="evidence" value="ECO:0007669"/>
    <property type="project" value="UniProtKB-KW"/>
</dbReference>
<dbReference type="PANTHER" id="PTHR12001:SF85">
    <property type="entry name" value="SHORT CHAIN ISOPRENYL DIPHOSPHATE SYNTHASE"/>
    <property type="match status" value="1"/>
</dbReference>
<dbReference type="InterPro" id="IPR000092">
    <property type="entry name" value="Polyprenyl_synt"/>
</dbReference>
<comment type="pathway">
    <text evidence="2">Isoprenoid biosynthesis.</text>
</comment>
<evidence type="ECO:0000313" key="8">
    <source>
        <dbReference type="EMBL" id="NVN52099.1"/>
    </source>
</evidence>
<evidence type="ECO:0008006" key="10">
    <source>
        <dbReference type="Google" id="ProtNLM"/>
    </source>
</evidence>
<comment type="similarity">
    <text evidence="3 7">Belongs to the FPP/GGPP synthase family.</text>
</comment>
<dbReference type="SUPFAM" id="SSF48576">
    <property type="entry name" value="Terpenoid synthases"/>
    <property type="match status" value="1"/>
</dbReference>
<evidence type="ECO:0000256" key="5">
    <source>
        <dbReference type="ARBA" id="ARBA00022723"/>
    </source>
</evidence>